<comment type="catalytic activity">
    <reaction evidence="1">
        <text>Cleavage of peptide bonds with very broad specificity.</text>
        <dbReference type="EC" id="3.4.25.1"/>
    </reaction>
</comment>
<dbReference type="GO" id="GO:0005737">
    <property type="term" value="C:cytoplasm"/>
    <property type="evidence" value="ECO:0007669"/>
    <property type="project" value="UniProtKB-SubCell"/>
</dbReference>
<evidence type="ECO:0000256" key="7">
    <source>
        <dbReference type="ARBA" id="ARBA00022942"/>
    </source>
</evidence>
<dbReference type="Pfam" id="PF00227">
    <property type="entry name" value="Proteasome"/>
    <property type="match status" value="1"/>
</dbReference>
<evidence type="ECO:0000256" key="6">
    <source>
        <dbReference type="ARBA" id="ARBA00022801"/>
    </source>
</evidence>
<evidence type="ECO:0000256" key="4">
    <source>
        <dbReference type="ARBA" id="ARBA00022670"/>
    </source>
</evidence>
<keyword evidence="3 9" id="KW-0963">Cytoplasm</keyword>
<evidence type="ECO:0000256" key="2">
    <source>
        <dbReference type="ARBA" id="ARBA00002000"/>
    </source>
</evidence>
<dbReference type="GO" id="GO:0004298">
    <property type="term" value="F:threonine-type endopeptidase activity"/>
    <property type="evidence" value="ECO:0007669"/>
    <property type="project" value="UniProtKB-KW"/>
</dbReference>
<feature type="active site" description="Nucleophile" evidence="8">
    <location>
        <position position="18"/>
    </location>
</feature>
<dbReference type="SUPFAM" id="SSF56235">
    <property type="entry name" value="N-terminal nucleophile aminohydrolases (Ntn hydrolases)"/>
    <property type="match status" value="1"/>
</dbReference>
<accession>A0A383WKB1</accession>
<sequence>MADYDVTQSYMQDISLGTSIIAVSFKGGVVLGADSRTSSGSYVANRVQDKITPLADTVYLCRSGSASDTQAIASYVQYWIAEHQAEKNGPVDVSTAANLAMQLSYNNKNMLQAGLIIAGWDKQGGGSVYAIPLGGTLLKVPYTIGGSGSAYITGWCDKYWRDDFTEEEARAFVVKALTHAIARDASSGGCVRTVTITQAGVKRDFIPGTKLAATFGELPTPASS</sequence>
<dbReference type="InterPro" id="IPR029055">
    <property type="entry name" value="Ntn_hydrolases_N"/>
</dbReference>
<dbReference type="Gene3D" id="3.60.20.10">
    <property type="entry name" value="Glutamine Phosphoribosylpyrophosphate, subunit 1, domain 1"/>
    <property type="match status" value="1"/>
</dbReference>
<keyword evidence="4" id="KW-0645">Protease</keyword>
<organism evidence="10 11">
    <name type="scientific">Tetradesmus obliquus</name>
    <name type="common">Green alga</name>
    <name type="synonym">Acutodesmus obliquus</name>
    <dbReference type="NCBI Taxonomy" id="3088"/>
    <lineage>
        <taxon>Eukaryota</taxon>
        <taxon>Viridiplantae</taxon>
        <taxon>Chlorophyta</taxon>
        <taxon>core chlorophytes</taxon>
        <taxon>Chlorophyceae</taxon>
        <taxon>CS clade</taxon>
        <taxon>Sphaeropleales</taxon>
        <taxon>Scenedesmaceae</taxon>
        <taxon>Tetradesmus</taxon>
    </lineage>
</organism>
<dbReference type="PROSITE" id="PS00854">
    <property type="entry name" value="PROTEASOME_BETA_1"/>
    <property type="match status" value="1"/>
</dbReference>
<evidence type="ECO:0000256" key="3">
    <source>
        <dbReference type="ARBA" id="ARBA00022490"/>
    </source>
</evidence>
<dbReference type="GO" id="GO:0019774">
    <property type="term" value="C:proteasome core complex, beta-subunit complex"/>
    <property type="evidence" value="ECO:0007669"/>
    <property type="project" value="UniProtKB-ARBA"/>
</dbReference>
<reference evidence="10 11" key="1">
    <citation type="submission" date="2016-10" db="EMBL/GenBank/DDBJ databases">
        <authorList>
            <person name="Cai Z."/>
        </authorList>
    </citation>
    <scope>NUCLEOTIDE SEQUENCE [LARGE SCALE GENOMIC DNA]</scope>
</reference>
<keyword evidence="7 9" id="KW-0647">Proteasome</keyword>
<dbReference type="InterPro" id="IPR023333">
    <property type="entry name" value="Proteasome_suB-type"/>
</dbReference>
<comment type="function">
    <text evidence="2">The proteasome is a multicatalytic proteinase complex which is characterized by its ability to cleave peptides with Arg, Phe, Tyr, Leu, and Glu adjacent to the leaving group at neutral or slightly basic pH. The proteasome has an ATP-dependent proteolytic activity.</text>
</comment>
<protein>
    <recommendedName>
        <fullName evidence="9">Proteasome subunit beta</fullName>
    </recommendedName>
</protein>
<dbReference type="CDD" id="cd03762">
    <property type="entry name" value="proteasome_beta_type_6"/>
    <property type="match status" value="1"/>
</dbReference>
<dbReference type="EMBL" id="FNXT01001297">
    <property type="protein sequence ID" value="SZX77895.1"/>
    <property type="molecule type" value="Genomic_DNA"/>
</dbReference>
<dbReference type="GO" id="GO:0005634">
    <property type="term" value="C:nucleus"/>
    <property type="evidence" value="ECO:0007669"/>
    <property type="project" value="UniProtKB-SubCell"/>
</dbReference>
<evidence type="ECO:0000256" key="9">
    <source>
        <dbReference type="RuleBase" id="RU004203"/>
    </source>
</evidence>
<dbReference type="STRING" id="3088.A0A383WKB1"/>
<dbReference type="InterPro" id="IPR001353">
    <property type="entry name" value="Proteasome_sua/b"/>
</dbReference>
<dbReference type="Proteomes" id="UP000256970">
    <property type="component" value="Unassembled WGS sequence"/>
</dbReference>
<dbReference type="InterPro" id="IPR000243">
    <property type="entry name" value="Pept_T1A_subB"/>
</dbReference>
<evidence type="ECO:0000256" key="5">
    <source>
        <dbReference type="ARBA" id="ARBA00022698"/>
    </source>
</evidence>
<keyword evidence="11" id="KW-1185">Reference proteome</keyword>
<comment type="subcellular location">
    <subcellularLocation>
        <location evidence="9">Cytoplasm</location>
    </subcellularLocation>
    <subcellularLocation>
        <location evidence="9">Nucleus</location>
    </subcellularLocation>
</comment>
<keyword evidence="9" id="KW-0539">Nucleus</keyword>
<evidence type="ECO:0000313" key="10">
    <source>
        <dbReference type="EMBL" id="SZX77895.1"/>
    </source>
</evidence>
<keyword evidence="5" id="KW-0888">Threonine protease</keyword>
<comment type="similarity">
    <text evidence="9">Belongs to the peptidase T1B family.</text>
</comment>
<dbReference type="PANTHER" id="PTHR32194">
    <property type="entry name" value="METALLOPROTEASE TLDD"/>
    <property type="match status" value="1"/>
</dbReference>
<dbReference type="PROSITE" id="PS51476">
    <property type="entry name" value="PROTEASOME_BETA_2"/>
    <property type="match status" value="1"/>
</dbReference>
<dbReference type="OrthoDB" id="7854943at2759"/>
<dbReference type="PRINTS" id="PR00141">
    <property type="entry name" value="PROTEASOME"/>
</dbReference>
<gene>
    <name evidence="10" type="ORF">BQ4739_LOCUS18230</name>
</gene>
<proteinExistence type="inferred from homology"/>
<evidence type="ECO:0000256" key="8">
    <source>
        <dbReference type="PIRSR" id="PIRSR600243-1"/>
    </source>
</evidence>
<evidence type="ECO:0000256" key="1">
    <source>
        <dbReference type="ARBA" id="ARBA00001198"/>
    </source>
</evidence>
<dbReference type="InterPro" id="IPR016050">
    <property type="entry name" value="Proteasome_bsu_CS"/>
</dbReference>
<evidence type="ECO:0000313" key="11">
    <source>
        <dbReference type="Proteomes" id="UP000256970"/>
    </source>
</evidence>
<comment type="function">
    <text evidence="9">Component of the proteasome, a multicatalytic proteinase complex which is characterized by its ability to cleave peptides with Arg, Phe, Tyr, Leu, and Glu adjacent to the leaving group at neutral or slightly basic pH. The proteasome has an ATP-dependent proteolytic activity.</text>
</comment>
<dbReference type="AlphaFoldDB" id="A0A383WKB1"/>
<dbReference type="PANTHER" id="PTHR32194:SF0">
    <property type="entry name" value="ATP-DEPENDENT PROTEASE SUBUNIT HSLV"/>
    <property type="match status" value="1"/>
</dbReference>
<comment type="subunit">
    <text evidence="9">Component of the proteasome complex.</text>
</comment>
<dbReference type="GO" id="GO:0051603">
    <property type="term" value="P:proteolysis involved in protein catabolic process"/>
    <property type="evidence" value="ECO:0007669"/>
    <property type="project" value="InterPro"/>
</dbReference>
<keyword evidence="6" id="KW-0378">Hydrolase</keyword>
<name>A0A383WKB1_TETOB</name>